<dbReference type="AlphaFoldDB" id="A0A0S4JQI0"/>
<evidence type="ECO:0000313" key="2">
    <source>
        <dbReference type="EMBL" id="CUG92225.1"/>
    </source>
</evidence>
<accession>A0A0S4JQI0</accession>
<organism evidence="2 3">
    <name type="scientific">Bodo saltans</name>
    <name type="common">Flagellated protozoan</name>
    <dbReference type="NCBI Taxonomy" id="75058"/>
    <lineage>
        <taxon>Eukaryota</taxon>
        <taxon>Discoba</taxon>
        <taxon>Euglenozoa</taxon>
        <taxon>Kinetoplastea</taxon>
        <taxon>Metakinetoplastina</taxon>
        <taxon>Eubodonida</taxon>
        <taxon>Bodonidae</taxon>
        <taxon>Bodo</taxon>
    </lineage>
</organism>
<reference evidence="3" key="1">
    <citation type="submission" date="2015-09" db="EMBL/GenBank/DDBJ databases">
        <authorList>
            <consortium name="Pathogen Informatics"/>
        </authorList>
    </citation>
    <scope>NUCLEOTIDE SEQUENCE [LARGE SCALE GENOMIC DNA]</scope>
    <source>
        <strain evidence="3">Lake Konstanz</strain>
    </source>
</reference>
<protein>
    <submittedName>
        <fullName evidence="2">Uncharacterized protein</fullName>
    </submittedName>
</protein>
<gene>
    <name evidence="2" type="ORF">BSAL_36220</name>
</gene>
<evidence type="ECO:0000313" key="3">
    <source>
        <dbReference type="Proteomes" id="UP000051952"/>
    </source>
</evidence>
<sequence>MSGDAASYESNDSLNNTANHLTAGVSEKKKRPLSFEDEKRLQMIAAAVAAAGPSSSSTKKNKQDQEERNCNEGAPTEEPSSSSGLLDHNDSVDATSAPQEEEDPITGKIDSVDVYARMAMLDKLKSDMMVNFMKMKRAYGGPPSRKKQQSPPPQPPPNDETLAGSQ</sequence>
<keyword evidence="3" id="KW-1185">Reference proteome</keyword>
<feature type="region of interest" description="Disordered" evidence="1">
    <location>
        <begin position="135"/>
        <end position="166"/>
    </location>
</feature>
<feature type="region of interest" description="Disordered" evidence="1">
    <location>
        <begin position="1"/>
        <end position="112"/>
    </location>
</feature>
<feature type="compositionally biased region" description="Polar residues" evidence="1">
    <location>
        <begin position="8"/>
        <end position="20"/>
    </location>
</feature>
<dbReference type="Proteomes" id="UP000051952">
    <property type="component" value="Unassembled WGS sequence"/>
</dbReference>
<feature type="compositionally biased region" description="Low complexity" evidence="1">
    <location>
        <begin position="45"/>
        <end position="57"/>
    </location>
</feature>
<name>A0A0S4JQI0_BODSA</name>
<proteinExistence type="predicted"/>
<dbReference type="VEuPathDB" id="TriTrypDB:BSAL_36220"/>
<feature type="compositionally biased region" description="Basic and acidic residues" evidence="1">
    <location>
        <begin position="61"/>
        <end position="70"/>
    </location>
</feature>
<dbReference type="EMBL" id="CYKH01002021">
    <property type="protein sequence ID" value="CUG92225.1"/>
    <property type="molecule type" value="Genomic_DNA"/>
</dbReference>
<evidence type="ECO:0000256" key="1">
    <source>
        <dbReference type="SAM" id="MobiDB-lite"/>
    </source>
</evidence>